<reference evidence="1 2" key="1">
    <citation type="submission" date="2020-08" db="EMBL/GenBank/DDBJ databases">
        <title>Genomic Encyclopedia of Type Strains, Phase IV (KMG-IV): sequencing the most valuable type-strain genomes for metagenomic binning, comparative biology and taxonomic classification.</title>
        <authorList>
            <person name="Goeker M."/>
        </authorList>
    </citation>
    <scope>NUCLEOTIDE SEQUENCE [LARGE SCALE GENOMIC DNA]</scope>
    <source>
        <strain evidence="1 2">DSM 10368</strain>
    </source>
</reference>
<evidence type="ECO:0000313" key="1">
    <source>
        <dbReference type="EMBL" id="MBB3706482.1"/>
    </source>
</evidence>
<protein>
    <submittedName>
        <fullName evidence="1">Uncharacterized protein</fullName>
    </submittedName>
</protein>
<keyword evidence="2" id="KW-1185">Reference proteome</keyword>
<proteinExistence type="predicted"/>
<comment type="caution">
    <text evidence="1">The sequence shown here is derived from an EMBL/GenBank/DDBJ whole genome shotgun (WGS) entry which is preliminary data.</text>
</comment>
<sequence length="64" mass="7361">MVEIVNALKILHFLGRRDRISRYCVQSWSGNKSVIDKMIDLPVAGNTRLQERRDAGPTKDFLKC</sequence>
<accession>A0ABR6H7J5</accession>
<dbReference type="RefSeq" id="WP_157097009.1">
    <property type="nucleotide sequence ID" value="NZ_CP015005.1"/>
</dbReference>
<name>A0ABR6H7J5_AMIAI</name>
<evidence type="ECO:0000313" key="2">
    <source>
        <dbReference type="Proteomes" id="UP000577697"/>
    </source>
</evidence>
<organism evidence="1 2">
    <name type="scientific">Aminobacter aminovorans</name>
    <name type="common">Chelatobacter heintzii</name>
    <dbReference type="NCBI Taxonomy" id="83263"/>
    <lineage>
        <taxon>Bacteria</taxon>
        <taxon>Pseudomonadati</taxon>
        <taxon>Pseudomonadota</taxon>
        <taxon>Alphaproteobacteria</taxon>
        <taxon>Hyphomicrobiales</taxon>
        <taxon>Phyllobacteriaceae</taxon>
        <taxon>Aminobacter</taxon>
    </lineage>
</organism>
<dbReference type="EMBL" id="JACICB010000009">
    <property type="protein sequence ID" value="MBB3706482.1"/>
    <property type="molecule type" value="Genomic_DNA"/>
</dbReference>
<gene>
    <name evidence="1" type="ORF">FHS67_002804</name>
</gene>
<dbReference type="Proteomes" id="UP000577697">
    <property type="component" value="Unassembled WGS sequence"/>
</dbReference>